<reference evidence="8" key="2">
    <citation type="submission" date="2020-09" db="EMBL/GenBank/DDBJ databases">
        <authorList>
            <person name="Sun Q."/>
            <person name="Zhou Y."/>
        </authorList>
    </citation>
    <scope>NUCLEOTIDE SEQUENCE</scope>
    <source>
        <strain evidence="8">CGMCC 4.5737</strain>
    </source>
</reference>
<evidence type="ECO:0000256" key="7">
    <source>
        <dbReference type="SAM" id="Phobius"/>
    </source>
</evidence>
<dbReference type="PANTHER" id="PTHR33884:SF3">
    <property type="entry name" value="UPF0410 PROTEIN YMGE"/>
    <property type="match status" value="1"/>
</dbReference>
<evidence type="ECO:0000313" key="8">
    <source>
        <dbReference type="EMBL" id="GGM39101.1"/>
    </source>
</evidence>
<dbReference type="GO" id="GO:0005886">
    <property type="term" value="C:plasma membrane"/>
    <property type="evidence" value="ECO:0007669"/>
    <property type="project" value="UniProtKB-SubCell"/>
</dbReference>
<dbReference type="RefSeq" id="WP_189053846.1">
    <property type="nucleotide sequence ID" value="NZ_BMMK01000002.1"/>
</dbReference>
<reference evidence="8" key="1">
    <citation type="journal article" date="2014" name="Int. J. Syst. Evol. Microbiol.">
        <title>Complete genome sequence of Corynebacterium casei LMG S-19264T (=DSM 44701T), isolated from a smear-ripened cheese.</title>
        <authorList>
            <consortium name="US DOE Joint Genome Institute (JGI-PGF)"/>
            <person name="Walter F."/>
            <person name="Albersmeier A."/>
            <person name="Kalinowski J."/>
            <person name="Ruckert C."/>
        </authorList>
    </citation>
    <scope>NUCLEOTIDE SEQUENCE</scope>
    <source>
        <strain evidence="8">CGMCC 4.5737</strain>
    </source>
</reference>
<evidence type="ECO:0000256" key="4">
    <source>
        <dbReference type="ARBA" id="ARBA00022692"/>
    </source>
</evidence>
<keyword evidence="6 7" id="KW-0472">Membrane</keyword>
<protein>
    <submittedName>
        <fullName evidence="8">Membrane protein</fullName>
    </submittedName>
</protein>
<feature type="transmembrane region" description="Helical" evidence="7">
    <location>
        <begin position="63"/>
        <end position="81"/>
    </location>
</feature>
<dbReference type="Proteomes" id="UP000637578">
    <property type="component" value="Unassembled WGS sequence"/>
</dbReference>
<evidence type="ECO:0000256" key="2">
    <source>
        <dbReference type="ARBA" id="ARBA00011006"/>
    </source>
</evidence>
<keyword evidence="3" id="KW-1003">Cell membrane</keyword>
<feature type="transmembrane region" description="Helical" evidence="7">
    <location>
        <begin position="29"/>
        <end position="51"/>
    </location>
</feature>
<evidence type="ECO:0000256" key="3">
    <source>
        <dbReference type="ARBA" id="ARBA00022475"/>
    </source>
</evidence>
<evidence type="ECO:0000313" key="9">
    <source>
        <dbReference type="Proteomes" id="UP000637578"/>
    </source>
</evidence>
<organism evidence="8 9">
    <name type="scientific">Longimycelium tulufanense</name>
    <dbReference type="NCBI Taxonomy" id="907463"/>
    <lineage>
        <taxon>Bacteria</taxon>
        <taxon>Bacillati</taxon>
        <taxon>Actinomycetota</taxon>
        <taxon>Actinomycetes</taxon>
        <taxon>Pseudonocardiales</taxon>
        <taxon>Pseudonocardiaceae</taxon>
        <taxon>Longimycelium</taxon>
    </lineage>
</organism>
<keyword evidence="4 7" id="KW-0812">Transmembrane</keyword>
<comment type="subcellular location">
    <subcellularLocation>
        <location evidence="1">Cell membrane</location>
        <topology evidence="1">Multi-pass membrane protein</topology>
    </subcellularLocation>
</comment>
<comment type="similarity">
    <text evidence="2">Belongs to the UPF0410 family.</text>
</comment>
<evidence type="ECO:0000256" key="5">
    <source>
        <dbReference type="ARBA" id="ARBA00022989"/>
    </source>
</evidence>
<keyword evidence="5 7" id="KW-1133">Transmembrane helix</keyword>
<dbReference type="InterPro" id="IPR007341">
    <property type="entry name" value="Transgly_assoc"/>
</dbReference>
<proteinExistence type="inferred from homology"/>
<sequence>MGIISWIVLGLIAGALAKAIMPGKDPGGIIVTMLLGIVGAFVGGFIGKWIFNTDLGTFFQIRTWILAVLGAIVVLAVYRLVTGRKVGSGS</sequence>
<gene>
    <name evidence="8" type="ORF">GCM10012275_07530</name>
</gene>
<evidence type="ECO:0000256" key="6">
    <source>
        <dbReference type="ARBA" id="ARBA00023136"/>
    </source>
</evidence>
<keyword evidence="9" id="KW-1185">Reference proteome</keyword>
<dbReference type="EMBL" id="BMMK01000002">
    <property type="protein sequence ID" value="GGM39101.1"/>
    <property type="molecule type" value="Genomic_DNA"/>
</dbReference>
<comment type="caution">
    <text evidence="8">The sequence shown here is derived from an EMBL/GenBank/DDBJ whole genome shotgun (WGS) entry which is preliminary data.</text>
</comment>
<name>A0A8J3CAT9_9PSEU</name>
<accession>A0A8J3CAT9</accession>
<dbReference type="Pfam" id="PF04226">
    <property type="entry name" value="Transgly_assoc"/>
    <property type="match status" value="1"/>
</dbReference>
<dbReference type="AlphaFoldDB" id="A0A8J3CAT9"/>
<evidence type="ECO:0000256" key="1">
    <source>
        <dbReference type="ARBA" id="ARBA00004651"/>
    </source>
</evidence>
<dbReference type="PANTHER" id="PTHR33884">
    <property type="entry name" value="UPF0410 PROTEIN YMGE"/>
    <property type="match status" value="1"/>
</dbReference>